<dbReference type="InterPro" id="IPR046847">
    <property type="entry name" value="Xre-like_HTH"/>
</dbReference>
<dbReference type="AlphaFoldDB" id="S5AJ44"/>
<dbReference type="Proteomes" id="UP000014909">
    <property type="component" value="Plasmid unnamed"/>
</dbReference>
<dbReference type="HOGENOM" id="CLU_109353_3_1_6"/>
<dbReference type="InterPro" id="IPR011979">
    <property type="entry name" value="Antitox_Xre"/>
</dbReference>
<sequence length="97" mass="10655">MDKAELAHILHLAPATLSRRAKEKRFKVEEGDKFFRLAELISAATELFEGDEAKAIAWLKKPAKGLGNKRPIDMAATSAEAKAVRDLIGQLEHGVFA</sequence>
<evidence type="ECO:0000313" key="3">
    <source>
        <dbReference type="EMBL" id="AGP79950.1"/>
    </source>
</evidence>
<keyword evidence="3" id="KW-0614">Plasmid</keyword>
<reference evidence="3 4" key="1">
    <citation type="journal article" date="2013" name="Genome Biol. Evol.">
        <title>Genomic Diversity of "Deep Ecotype" Alteromonas macleodii Isolates: Evidence for Pan-Mediterranean Clonal Frames.</title>
        <authorList>
            <person name="Lopez-Perez M."/>
            <person name="Gonzaga A."/>
            <person name="Rodriguez-Valera F."/>
        </authorList>
    </citation>
    <scope>NUCLEOTIDE SEQUENCE [LARGE SCALE GENOMIC DNA]</scope>
    <source>
        <strain evidence="4">'English Channel 615'</strain>
        <plasmid evidence="4">Plasmid</plasmid>
    </source>
</reference>
<evidence type="ECO:0000259" key="1">
    <source>
        <dbReference type="Pfam" id="PF09722"/>
    </source>
</evidence>
<proteinExistence type="predicted"/>
<geneLocation type="plasmid" evidence="3">
    <name>unnamed</name>
</geneLocation>
<accession>S5AJ44</accession>
<dbReference type="Pfam" id="PF09722">
    <property type="entry name" value="Xre_MbcA_ParS_C"/>
    <property type="match status" value="1"/>
</dbReference>
<evidence type="ECO:0000259" key="2">
    <source>
        <dbReference type="Pfam" id="PF20432"/>
    </source>
</evidence>
<dbReference type="PATRIC" id="fig|1300253.3.peg.4716"/>
<name>S5AJ44_9ALTE</name>
<feature type="domain" description="Antitoxin Xre/MbcA/ParS-like toxin-binding" evidence="1">
    <location>
        <begin position="43"/>
        <end position="94"/>
    </location>
</feature>
<dbReference type="EMBL" id="CP004847">
    <property type="protein sequence ID" value="AGP79950.1"/>
    <property type="molecule type" value="Genomic_DNA"/>
</dbReference>
<dbReference type="NCBIfam" id="TIGR02293">
    <property type="entry name" value="TAS_TIGR02293"/>
    <property type="match status" value="1"/>
</dbReference>
<dbReference type="GO" id="GO:0003677">
    <property type="term" value="F:DNA binding"/>
    <property type="evidence" value="ECO:0007669"/>
    <property type="project" value="InterPro"/>
</dbReference>
<feature type="domain" description="Antitoxin Xre-like helix-turn-helix" evidence="2">
    <location>
        <begin position="2"/>
        <end position="38"/>
    </location>
</feature>
<dbReference type="KEGG" id="amh:I633_22651"/>
<dbReference type="BioCyc" id="AMAC1300253:G12YX-3597-MONOMER"/>
<dbReference type="Pfam" id="PF20432">
    <property type="entry name" value="Xre-like-HTH"/>
    <property type="match status" value="1"/>
</dbReference>
<dbReference type="InterPro" id="IPR024467">
    <property type="entry name" value="Xre/MbcA/ParS-like_toxin-bd"/>
</dbReference>
<protein>
    <submittedName>
        <fullName evidence="3">Uncharacterized protein</fullName>
    </submittedName>
</protein>
<evidence type="ECO:0000313" key="4">
    <source>
        <dbReference type="Proteomes" id="UP000014909"/>
    </source>
</evidence>
<gene>
    <name evidence="3" type="ORF">I633_22651</name>
</gene>
<organism evidence="3 4">
    <name type="scientific">Alteromonas mediterranea 615</name>
    <dbReference type="NCBI Taxonomy" id="1300253"/>
    <lineage>
        <taxon>Bacteria</taxon>
        <taxon>Pseudomonadati</taxon>
        <taxon>Pseudomonadota</taxon>
        <taxon>Gammaproteobacteria</taxon>
        <taxon>Alteromonadales</taxon>
        <taxon>Alteromonadaceae</taxon>
        <taxon>Alteromonas/Salinimonas group</taxon>
        <taxon>Alteromonas</taxon>
    </lineage>
</organism>